<evidence type="ECO:0000256" key="5">
    <source>
        <dbReference type="ARBA" id="ARBA00022741"/>
    </source>
</evidence>
<evidence type="ECO:0000256" key="1">
    <source>
        <dbReference type="ARBA" id="ARBA00004651"/>
    </source>
</evidence>
<dbReference type="SMART" id="SM00382">
    <property type="entry name" value="AAA"/>
    <property type="match status" value="2"/>
</dbReference>
<feature type="transmembrane region" description="Helical" evidence="10">
    <location>
        <begin position="834"/>
        <end position="852"/>
    </location>
</feature>
<dbReference type="PANTHER" id="PTHR43394:SF1">
    <property type="entry name" value="ATP-BINDING CASSETTE SUB-FAMILY B MEMBER 10, MITOCHONDRIAL"/>
    <property type="match status" value="1"/>
</dbReference>
<feature type="transmembrane region" description="Helical" evidence="10">
    <location>
        <begin position="735"/>
        <end position="758"/>
    </location>
</feature>
<feature type="domain" description="ABC transporter" evidence="11">
    <location>
        <begin position="342"/>
        <end position="579"/>
    </location>
</feature>
<feature type="domain" description="ABC transmembrane type-1" evidence="12">
    <location>
        <begin position="22"/>
        <end position="308"/>
    </location>
</feature>
<keyword evidence="8 10" id="KW-0472">Membrane</keyword>
<name>A0A6H9XKT1_9CORY</name>
<dbReference type="SUPFAM" id="SSF52540">
    <property type="entry name" value="P-loop containing nucleoside triphosphate hydrolases"/>
    <property type="match status" value="2"/>
</dbReference>
<feature type="transmembrane region" description="Helical" evidence="10">
    <location>
        <begin position="21"/>
        <end position="46"/>
    </location>
</feature>
<dbReference type="CDD" id="cd18546">
    <property type="entry name" value="ABC_6TM_Rv0194_D2_like"/>
    <property type="match status" value="1"/>
</dbReference>
<dbReference type="Proteomes" id="UP000249886">
    <property type="component" value="Unassembled WGS sequence"/>
</dbReference>
<dbReference type="InterPro" id="IPR017871">
    <property type="entry name" value="ABC_transporter-like_CS"/>
</dbReference>
<dbReference type="InterPro" id="IPR027417">
    <property type="entry name" value="P-loop_NTPase"/>
</dbReference>
<dbReference type="Gene3D" id="3.40.50.300">
    <property type="entry name" value="P-loop containing nucleotide triphosphate hydrolases"/>
    <property type="match status" value="2"/>
</dbReference>
<dbReference type="EC" id="3.6.3.-" evidence="13"/>
<feature type="transmembrane region" description="Helical" evidence="10">
    <location>
        <begin position="804"/>
        <end position="828"/>
    </location>
</feature>
<dbReference type="GO" id="GO:0015421">
    <property type="term" value="F:ABC-type oligopeptide transporter activity"/>
    <property type="evidence" value="ECO:0007669"/>
    <property type="project" value="TreeGrafter"/>
</dbReference>
<comment type="subcellular location">
    <subcellularLocation>
        <location evidence="1">Cell membrane</location>
        <topology evidence="1">Multi-pass membrane protein</topology>
    </subcellularLocation>
</comment>
<evidence type="ECO:0000313" key="13">
    <source>
        <dbReference type="EMBL" id="SPW33230.1"/>
    </source>
</evidence>
<evidence type="ECO:0000256" key="7">
    <source>
        <dbReference type="ARBA" id="ARBA00022989"/>
    </source>
</evidence>
<dbReference type="InterPro" id="IPR011527">
    <property type="entry name" value="ABC1_TM_dom"/>
</dbReference>
<evidence type="ECO:0000256" key="6">
    <source>
        <dbReference type="ARBA" id="ARBA00022840"/>
    </source>
</evidence>
<dbReference type="FunFam" id="3.40.50.300:FF:000604">
    <property type="entry name" value="ABC transporter B family member 28"/>
    <property type="match status" value="1"/>
</dbReference>
<evidence type="ECO:0000256" key="4">
    <source>
        <dbReference type="ARBA" id="ARBA00022692"/>
    </source>
</evidence>
<feature type="transmembrane region" description="Helical" evidence="10">
    <location>
        <begin position="58"/>
        <end position="80"/>
    </location>
</feature>
<protein>
    <submittedName>
        <fullName evidence="13">ABC transporter ATP-binding protein</fullName>
        <ecNumber evidence="13">3.6.3.-</ecNumber>
    </submittedName>
</protein>
<dbReference type="GO" id="GO:0016887">
    <property type="term" value="F:ATP hydrolysis activity"/>
    <property type="evidence" value="ECO:0007669"/>
    <property type="project" value="InterPro"/>
</dbReference>
<comment type="caution">
    <text evidence="13">The sequence shown here is derived from an EMBL/GenBank/DDBJ whole genome shotgun (WGS) entry which is preliminary data.</text>
</comment>
<evidence type="ECO:0000256" key="9">
    <source>
        <dbReference type="ARBA" id="ARBA00061644"/>
    </source>
</evidence>
<dbReference type="GeneID" id="84575019"/>
<dbReference type="InterPro" id="IPR003439">
    <property type="entry name" value="ABC_transporter-like_ATP-bd"/>
</dbReference>
<feature type="domain" description="ABC transporter" evidence="11">
    <location>
        <begin position="1016"/>
        <end position="1251"/>
    </location>
</feature>
<dbReference type="PROSITE" id="PS50893">
    <property type="entry name" value="ABC_TRANSPORTER_2"/>
    <property type="match status" value="2"/>
</dbReference>
<organism evidence="13 14">
    <name type="scientific">Corynebacterium matruchotii</name>
    <dbReference type="NCBI Taxonomy" id="43768"/>
    <lineage>
        <taxon>Bacteria</taxon>
        <taxon>Bacillati</taxon>
        <taxon>Actinomycetota</taxon>
        <taxon>Actinomycetes</taxon>
        <taxon>Mycobacteriales</taxon>
        <taxon>Corynebacteriaceae</taxon>
        <taxon>Corynebacterium</taxon>
    </lineage>
</organism>
<keyword evidence="5" id="KW-0547">Nucleotide-binding</keyword>
<evidence type="ECO:0000313" key="14">
    <source>
        <dbReference type="Proteomes" id="UP000249886"/>
    </source>
</evidence>
<proteinExistence type="inferred from homology"/>
<dbReference type="Pfam" id="PF00664">
    <property type="entry name" value="ABC_membrane"/>
    <property type="match status" value="2"/>
</dbReference>
<feature type="transmembrane region" description="Helical" evidence="10">
    <location>
        <begin position="279"/>
        <end position="304"/>
    </location>
</feature>
<feature type="transmembrane region" description="Helical" evidence="10">
    <location>
        <begin position="159"/>
        <end position="179"/>
    </location>
</feature>
<dbReference type="GO" id="GO:0005737">
    <property type="term" value="C:cytoplasm"/>
    <property type="evidence" value="ECO:0007669"/>
    <property type="project" value="UniProtKB-ARBA"/>
</dbReference>
<feature type="domain" description="ABC transmembrane type-1" evidence="12">
    <location>
        <begin position="695"/>
        <end position="977"/>
    </location>
</feature>
<feature type="transmembrane region" description="Helical" evidence="10">
    <location>
        <begin position="136"/>
        <end position="153"/>
    </location>
</feature>
<keyword evidence="4 10" id="KW-0812">Transmembrane</keyword>
<dbReference type="GO" id="GO:0005886">
    <property type="term" value="C:plasma membrane"/>
    <property type="evidence" value="ECO:0007669"/>
    <property type="project" value="UniProtKB-SubCell"/>
</dbReference>
<feature type="transmembrane region" description="Helical" evidence="10">
    <location>
        <begin position="692"/>
        <end position="715"/>
    </location>
</feature>
<feature type="transmembrane region" description="Helical" evidence="10">
    <location>
        <begin position="913"/>
        <end position="934"/>
    </location>
</feature>
<dbReference type="PANTHER" id="PTHR43394">
    <property type="entry name" value="ATP-DEPENDENT PERMEASE MDL1, MITOCHONDRIAL"/>
    <property type="match status" value="1"/>
</dbReference>
<dbReference type="AlphaFoldDB" id="A0A6H9XKT1"/>
<keyword evidence="6 13" id="KW-0067">ATP-binding</keyword>
<dbReference type="InterPro" id="IPR003593">
    <property type="entry name" value="AAA+_ATPase"/>
</dbReference>
<feature type="transmembrane region" description="Helical" evidence="10">
    <location>
        <begin position="256"/>
        <end position="273"/>
    </location>
</feature>
<gene>
    <name evidence="13" type="ORF">NCTC10254_02375</name>
</gene>
<accession>A0A6H9XKT1</accession>
<dbReference type="GO" id="GO:0005524">
    <property type="term" value="F:ATP binding"/>
    <property type="evidence" value="ECO:0007669"/>
    <property type="project" value="UniProtKB-KW"/>
</dbReference>
<sequence length="1254" mass="134222">MHVSSTLRQLWRTARKTPVTVALALISTLMVTLCDIIIPLITATAIDSATAADGGHSAGGVSITTVVVLLVVAALVRYLFQFGRRYTAGRLSNTVQHQLRVEILRSLQRLDGPGQDRLRTGQVVSRSISDLNLTQAMVAMMPLIVGHVLKIVITLGVMLWISPLLTLIAVVLLPLLAWLTMMSRPTLFAATWAAQQAVADLSTHVEETVSGIRVVKAFVQESREVATLRNAARVVYAQMMRAARLTARYRPLVQQIPNISLVLSIGVGGFLVLHGDMSIGVFVATSVYMVSLTAVVSMVAGMLVQLQLGMSSAARVFDLINIQPDTTTPPNPEPVPDGPLGIEVSGVDFTTNDQRVLSQCTMAVSPGETLVIVGPAAAGKTMLVQLLCGFYQPDSGSISLVDAAGRRTDYHSLDLANLRQAVACVFDEPFLYSATIRDNIDMGRGLTDDDIWAAARHAAIDRTIADLPNGLDTTVGEGGLTLSGGQRQRIALARALAGNPRILILDDATSAIDASTERTIFHNLTCHFADTTVIAIAHRHSTLDIADRIGLMEDGALTATGDLATMRQNHRFSHLMDLNFPSAAPAGDPIPFDDGPTEPGVDKLWPTVATMDARLTMSRTAMRTAAAMAGANPAAGGRGTTRGNMASTTMPATKELLARVDRLPPATATPKTITHSPTAKVTAGSLFYSVRWLLVLVVGLFTASVLTGLIIPSLIRHAIDRGVALGDETTMWRVTLVGLGVVLITWALTVATTIFTSLTGERLLYDLRIRSYTHLMRLPMRYFEATNTGTIMTRMTTDIDALNGFLQSGFTSAVVAITTLVGILILLAVTSIPLSLIALVGVPVIAAGTVVFRRVSTRLYARAREEISEVNALFHEAIAGLRTTQMHGMADKNLHRFTQVAARYRTTRIHTQTAVAIYFPGINAVSELISAAVLAVGVSLVAQGHLPTGVLVAFLLYLDRLYTPIQHLSQVFDSYGQAQVGFRRISALLAEPTEQAKPIESNPENTNAAVDARGPIRFDRVGFSYPGAAQPALRTVTFDIAPGSTVAVVGPTGAGKSTIVKLIERFYEPTEGVIRANTTNIKDLPMNEWRSAVGFVPQEAHLFTGTIAENIAYGRPTASQEEITDAARRVGALHAIAAIPGGFNARIGERGRGLSSGQRQLVALARAEMIHPQLLLLDEATATLDPATEKTIVAASNRVTQARTAVVVAHRLATARRADLILVVSDGVIVESGTHELLLSFGGSYATMWQGKTP</sequence>
<evidence type="ECO:0000256" key="3">
    <source>
        <dbReference type="ARBA" id="ARBA00022475"/>
    </source>
</evidence>
<comment type="similarity">
    <text evidence="9">Belongs to the ABC transporter superfamily. Lipid exporter (TC 3.A.1.106) family.</text>
</comment>
<evidence type="ECO:0000256" key="2">
    <source>
        <dbReference type="ARBA" id="ARBA00022448"/>
    </source>
</evidence>
<dbReference type="EMBL" id="UARK01000033">
    <property type="protein sequence ID" value="SPW33230.1"/>
    <property type="molecule type" value="Genomic_DNA"/>
</dbReference>
<evidence type="ECO:0000256" key="8">
    <source>
        <dbReference type="ARBA" id="ARBA00023136"/>
    </source>
</evidence>
<keyword evidence="3" id="KW-1003">Cell membrane</keyword>
<keyword evidence="13" id="KW-0378">Hydrolase</keyword>
<dbReference type="InterPro" id="IPR036640">
    <property type="entry name" value="ABC1_TM_sf"/>
</dbReference>
<dbReference type="SUPFAM" id="SSF90123">
    <property type="entry name" value="ABC transporter transmembrane region"/>
    <property type="match status" value="2"/>
</dbReference>
<dbReference type="Gene3D" id="1.20.1560.10">
    <property type="entry name" value="ABC transporter type 1, transmembrane domain"/>
    <property type="match status" value="2"/>
</dbReference>
<evidence type="ECO:0000259" key="12">
    <source>
        <dbReference type="PROSITE" id="PS50929"/>
    </source>
</evidence>
<dbReference type="InterPro" id="IPR039421">
    <property type="entry name" value="Type_1_exporter"/>
</dbReference>
<dbReference type="Pfam" id="PF00005">
    <property type="entry name" value="ABC_tran"/>
    <property type="match status" value="2"/>
</dbReference>
<keyword evidence="2" id="KW-0813">Transport</keyword>
<keyword evidence="7 10" id="KW-1133">Transmembrane helix</keyword>
<evidence type="ECO:0000259" key="11">
    <source>
        <dbReference type="PROSITE" id="PS50893"/>
    </source>
</evidence>
<dbReference type="PROSITE" id="PS50929">
    <property type="entry name" value="ABC_TM1F"/>
    <property type="match status" value="2"/>
</dbReference>
<dbReference type="FunFam" id="3.40.50.300:FF:000299">
    <property type="entry name" value="ABC transporter ATP-binding protein/permease"/>
    <property type="match status" value="1"/>
</dbReference>
<dbReference type="RefSeq" id="WP_005527363.1">
    <property type="nucleotide sequence ID" value="NZ_CP050134.2"/>
</dbReference>
<reference evidence="13 14" key="1">
    <citation type="submission" date="2018-06" db="EMBL/GenBank/DDBJ databases">
        <authorList>
            <consortium name="Pathogen Informatics"/>
            <person name="Doyle S."/>
        </authorList>
    </citation>
    <scope>NUCLEOTIDE SEQUENCE [LARGE SCALE GENOMIC DNA]</scope>
    <source>
        <strain evidence="13 14">NCTC10254</strain>
    </source>
</reference>
<evidence type="ECO:0000256" key="10">
    <source>
        <dbReference type="SAM" id="Phobius"/>
    </source>
</evidence>
<dbReference type="PROSITE" id="PS00211">
    <property type="entry name" value="ABC_TRANSPORTER_1"/>
    <property type="match status" value="1"/>
</dbReference>
<dbReference type="CDD" id="cd18543">
    <property type="entry name" value="ABC_6TM_Rv0194_D1_like"/>
    <property type="match status" value="1"/>
</dbReference>